<evidence type="ECO:0000259" key="1">
    <source>
        <dbReference type="PROSITE" id="PS50844"/>
    </source>
</evidence>
<dbReference type="PANTHER" id="PTHR42966:SF1">
    <property type="entry name" value="SIALIC ACID SYNTHASE"/>
    <property type="match status" value="1"/>
</dbReference>
<evidence type="ECO:0000313" key="3">
    <source>
        <dbReference type="Proteomes" id="UP001597448"/>
    </source>
</evidence>
<dbReference type="InterPro" id="IPR020007">
    <property type="entry name" value="NeuB/NeuA"/>
</dbReference>
<comment type="caution">
    <text evidence="2">The sequence shown here is derived from an EMBL/GenBank/DDBJ whole genome shotgun (WGS) entry which is preliminary data.</text>
</comment>
<keyword evidence="3" id="KW-1185">Reference proteome</keyword>
<gene>
    <name evidence="2" type="primary">neuB</name>
    <name evidence="2" type="ORF">ACFSX3_18125</name>
</gene>
<sequence>MSKTYIIAEAGVNHNGDINLAKKLVDIAVSAQANAVKFQTFKTENIISMDAPKADYQIVTTGGKESQFEMLKKLELSFSEFKELKAYCDKRSIEFLSTPFDFESADFLIDELNLQMIKIPSGEITNAPLINHIARKSSKVILSTGMSTLSEVEAALAVIAFGFLRRDETPTIEAFKTAFISLEGQRLLKERVTLLHCTTEYPAPVQDVNLLAMNTMRNAFGLQVGYSDHTEGIAVPIAAVTLDAAIIEKHITYDKQADGPDHKASLSPEELKHMVEGIRQVELAKGSGLKIPSGSELKNLNIARKSIVARKEIRKGEAFTVENLSIKRPGKGLSPFQYWDLLMKTAIRDFDKDEEISFL</sequence>
<dbReference type="EC" id="2.5.1.56" evidence="2"/>
<proteinExistence type="predicted"/>
<keyword evidence="2" id="KW-0808">Transferase</keyword>
<dbReference type="CDD" id="cd11615">
    <property type="entry name" value="SAF_NeuB_like"/>
    <property type="match status" value="1"/>
</dbReference>
<dbReference type="InterPro" id="IPR013132">
    <property type="entry name" value="PseI/NeuA/B-like_N"/>
</dbReference>
<dbReference type="SUPFAM" id="SSF51569">
    <property type="entry name" value="Aldolase"/>
    <property type="match status" value="1"/>
</dbReference>
<name>A0ABW5FA44_9BACL</name>
<feature type="domain" description="AFP-like" evidence="1">
    <location>
        <begin position="306"/>
        <end position="359"/>
    </location>
</feature>
<organism evidence="2 3">
    <name type="scientific">Paenibacillus rhizoplanae</name>
    <dbReference type="NCBI Taxonomy" id="1917181"/>
    <lineage>
        <taxon>Bacteria</taxon>
        <taxon>Bacillati</taxon>
        <taxon>Bacillota</taxon>
        <taxon>Bacilli</taxon>
        <taxon>Bacillales</taxon>
        <taxon>Paenibacillaceae</taxon>
        <taxon>Paenibacillus</taxon>
    </lineage>
</organism>
<dbReference type="RefSeq" id="WP_209988863.1">
    <property type="nucleotide sequence ID" value="NZ_JBHSVQ010000001.1"/>
</dbReference>
<dbReference type="GO" id="GO:0050462">
    <property type="term" value="F:N-acetylneuraminate synthase activity"/>
    <property type="evidence" value="ECO:0007669"/>
    <property type="project" value="UniProtKB-EC"/>
</dbReference>
<dbReference type="InterPro" id="IPR051690">
    <property type="entry name" value="PseI-like"/>
</dbReference>
<dbReference type="Gene3D" id="3.90.1210.10">
    <property type="entry name" value="Antifreeze-like/N-acetylneuraminic acid synthase C-terminal domain"/>
    <property type="match status" value="1"/>
</dbReference>
<dbReference type="InterPro" id="IPR006190">
    <property type="entry name" value="SAF_AFP_Neu5Ac"/>
</dbReference>
<dbReference type="Gene3D" id="3.20.20.70">
    <property type="entry name" value="Aldolase class I"/>
    <property type="match status" value="1"/>
</dbReference>
<dbReference type="Proteomes" id="UP001597448">
    <property type="component" value="Unassembled WGS sequence"/>
</dbReference>
<dbReference type="InterPro" id="IPR057736">
    <property type="entry name" value="SAF_PseI/NeuA/NeuB"/>
</dbReference>
<dbReference type="EMBL" id="JBHUKY010000031">
    <property type="protein sequence ID" value="MFD2411810.1"/>
    <property type="molecule type" value="Genomic_DNA"/>
</dbReference>
<reference evidence="3" key="1">
    <citation type="journal article" date="2019" name="Int. J. Syst. Evol. Microbiol.">
        <title>The Global Catalogue of Microorganisms (GCM) 10K type strain sequencing project: providing services to taxonomists for standard genome sequencing and annotation.</title>
        <authorList>
            <consortium name="The Broad Institute Genomics Platform"/>
            <consortium name="The Broad Institute Genome Sequencing Center for Infectious Disease"/>
            <person name="Wu L."/>
            <person name="Ma J."/>
        </authorList>
    </citation>
    <scope>NUCLEOTIDE SEQUENCE [LARGE SCALE GENOMIC DNA]</scope>
    <source>
        <strain evidence="3">CCM 8725</strain>
    </source>
</reference>
<dbReference type="NCBIfam" id="TIGR03569">
    <property type="entry name" value="NeuB_NnaB"/>
    <property type="match status" value="1"/>
</dbReference>
<dbReference type="SUPFAM" id="SSF51269">
    <property type="entry name" value="AFP III-like domain"/>
    <property type="match status" value="1"/>
</dbReference>
<evidence type="ECO:0000313" key="2">
    <source>
        <dbReference type="EMBL" id="MFD2411810.1"/>
    </source>
</evidence>
<dbReference type="PANTHER" id="PTHR42966">
    <property type="entry name" value="N-ACETYLNEURAMINATE SYNTHASE"/>
    <property type="match status" value="1"/>
</dbReference>
<dbReference type="PROSITE" id="PS50844">
    <property type="entry name" value="AFP_LIKE"/>
    <property type="match status" value="1"/>
</dbReference>
<dbReference type="InterPro" id="IPR036732">
    <property type="entry name" value="AFP_Neu5c_C_sf"/>
</dbReference>
<dbReference type="InterPro" id="IPR013785">
    <property type="entry name" value="Aldolase_TIM"/>
</dbReference>
<accession>A0ABW5FA44</accession>
<dbReference type="Pfam" id="PF08666">
    <property type="entry name" value="SAF"/>
    <property type="match status" value="1"/>
</dbReference>
<protein>
    <submittedName>
        <fullName evidence="2">N-acetylneuraminate synthase</fullName>
        <ecNumber evidence="2">2.5.1.56</ecNumber>
    </submittedName>
</protein>
<dbReference type="Pfam" id="PF03102">
    <property type="entry name" value="NeuB"/>
    <property type="match status" value="1"/>
</dbReference>
<dbReference type="InterPro" id="IPR013974">
    <property type="entry name" value="SAF"/>
</dbReference>